<organism evidence="3">
    <name type="scientific">Schizophyllum commune (strain H4-8 / FGSC 9210)</name>
    <name type="common">Split gill fungus</name>
    <dbReference type="NCBI Taxonomy" id="578458"/>
    <lineage>
        <taxon>Eukaryota</taxon>
        <taxon>Fungi</taxon>
        <taxon>Dikarya</taxon>
        <taxon>Basidiomycota</taxon>
        <taxon>Agaricomycotina</taxon>
        <taxon>Agaricomycetes</taxon>
        <taxon>Agaricomycetidae</taxon>
        <taxon>Agaricales</taxon>
        <taxon>Schizophyllaceae</taxon>
        <taxon>Schizophyllum</taxon>
    </lineage>
</organism>
<dbReference type="Proteomes" id="UP000007431">
    <property type="component" value="Unassembled WGS sequence"/>
</dbReference>
<evidence type="ECO:0000313" key="2">
    <source>
        <dbReference type="EMBL" id="EFI96378.1"/>
    </source>
</evidence>
<reference evidence="2 3" key="1">
    <citation type="journal article" date="2010" name="Nat. Biotechnol.">
        <title>Genome sequence of the model mushroom Schizophyllum commune.</title>
        <authorList>
            <person name="Ohm R.A."/>
            <person name="de Jong J.F."/>
            <person name="Lugones L.G."/>
            <person name="Aerts A."/>
            <person name="Kothe E."/>
            <person name="Stajich J.E."/>
            <person name="de Vries R.P."/>
            <person name="Record E."/>
            <person name="Levasseur A."/>
            <person name="Baker S.E."/>
            <person name="Bartholomew K.A."/>
            <person name="Coutinho P.M."/>
            <person name="Erdmann S."/>
            <person name="Fowler T.J."/>
            <person name="Gathman A.C."/>
            <person name="Lombard V."/>
            <person name="Henrissat B."/>
            <person name="Knabe N."/>
            <person name="Kuees U."/>
            <person name="Lilly W.W."/>
            <person name="Lindquist E."/>
            <person name="Lucas S."/>
            <person name="Magnuson J.K."/>
            <person name="Piumi F."/>
            <person name="Raudaskoski M."/>
            <person name="Salamov A."/>
            <person name="Schmutz J."/>
            <person name="Schwarze F.W.M.R."/>
            <person name="vanKuyk P.A."/>
            <person name="Horton J.S."/>
            <person name="Grigoriev I.V."/>
            <person name="Woesten H.A.B."/>
        </authorList>
    </citation>
    <scope>NUCLEOTIDE SEQUENCE [LARGE SCALE GENOMIC DNA]</scope>
    <source>
        <strain evidence="3">H4-8 / FGSC 9210</strain>
    </source>
</reference>
<dbReference type="VEuPathDB" id="FungiDB:SCHCODRAFT_02629492"/>
<keyword evidence="3" id="KW-1185">Reference proteome</keyword>
<gene>
    <name evidence="2" type="ORF">SCHCODRAFT_109680</name>
</gene>
<accession>D8Q7A3</accession>
<name>D8Q7A3_SCHCM</name>
<sequence>MSAPTDDELLAALQRLHVEQPGLGVGKAHAQIKKTFPEWSVSSKVYCASWCCEAATDDTLLSIMVAHTQHIPHDRQRTPIRDIQRIKLMRDAHGMTPGMENKTASTSAVVPRMSNRQAKKEKREALNFLHQRIQEEARSRGWGQNGPPLPGKSKSQAEIDDISRRVQERVKNGSQALIDIQAVFAVHFALGNRQEDSWYPLLPEDAADGDYDYARLHWVHPSRPRTRDATDYSLVERAKVEAILGNPAGVYLLYKALVTAAEEAGVAVSKERIARQLRSEYGEDPIPFEKEVERDTESEAGVQFMALIMDIAA</sequence>
<feature type="non-terminal residue" evidence="2">
    <location>
        <position position="313"/>
    </location>
</feature>
<protein>
    <submittedName>
        <fullName evidence="2">Uncharacterized protein</fullName>
    </submittedName>
</protein>
<dbReference type="AlphaFoldDB" id="D8Q7A3"/>
<dbReference type="HOGENOM" id="CLU_888908_0_0_1"/>
<dbReference type="InParanoid" id="D8Q7A3"/>
<dbReference type="EMBL" id="GL377307">
    <property type="protein sequence ID" value="EFI96378.1"/>
    <property type="molecule type" value="Genomic_DNA"/>
</dbReference>
<evidence type="ECO:0000256" key="1">
    <source>
        <dbReference type="SAM" id="MobiDB-lite"/>
    </source>
</evidence>
<evidence type="ECO:0000313" key="3">
    <source>
        <dbReference type="Proteomes" id="UP000007431"/>
    </source>
</evidence>
<feature type="region of interest" description="Disordered" evidence="1">
    <location>
        <begin position="94"/>
        <end position="122"/>
    </location>
</feature>
<feature type="region of interest" description="Disordered" evidence="1">
    <location>
        <begin position="136"/>
        <end position="160"/>
    </location>
</feature>
<proteinExistence type="predicted"/>